<dbReference type="Proteomes" id="UP000006769">
    <property type="component" value="Unassembled WGS sequence"/>
</dbReference>
<feature type="coiled-coil region" evidence="1">
    <location>
        <begin position="147"/>
        <end position="181"/>
    </location>
</feature>
<proteinExistence type="predicted"/>
<keyword evidence="3" id="KW-0812">Transmembrane</keyword>
<evidence type="ECO:0000313" key="5">
    <source>
        <dbReference type="Proteomes" id="UP000006769"/>
    </source>
</evidence>
<keyword evidence="1" id="KW-0175">Coiled coil</keyword>
<keyword evidence="3" id="KW-1133">Transmembrane helix</keyword>
<sequence length="490" mass="57788">MNLLKSYFAKKANEIELKMTLEDRINEIIELDKKHQNLEIGIAHKSTRLMAINIILICTYFFQLGVIGFLDYSFFNYISIYIHLMIYVLEFLLLFILIFVCEKSNRIFKMEFKSKVNNEILLQYKVDELSEDTHYESLTKIIKKYSIKEKKRKLEIEQKVKEKLIRERNRINEQLKDEYSKEYNKKLQEMRKKVEDEIRPKIEKEFREQLIIEQERLKQKTMILGRRVILSPSILEKEGETINEQKTPTKEKNNIKNKTEKSHSVDFAIVKPKIERLTEIKKRNQLIKSLQFENENNNENDENISQNNLELNDLQEKDKKDSGIFIQKGNIEKEVIRSSSTPLTPKEINPQNDKIINNENEKNDNQNQTLIMPKAKITNVKCQKIGDVAFIKSKKGFVIVKSKPQQIHVQTIRRNSHPGDIVIAIRKEQQTSLITSFLCKISGIKLIDFYCGECNKLLTQIDNSIKKTIFRQCIHCGAFNKIQNVQIKEK</sequence>
<dbReference type="GeneID" id="20073112"/>
<evidence type="ECO:0000256" key="1">
    <source>
        <dbReference type="SAM" id="Coils"/>
    </source>
</evidence>
<evidence type="ECO:0000313" key="4">
    <source>
        <dbReference type="EMBL" id="EKE40724.1"/>
    </source>
</evidence>
<dbReference type="RefSeq" id="XP_008856936.1">
    <property type="nucleotide sequence ID" value="XM_008858714.1"/>
</dbReference>
<reference evidence="4 5" key="1">
    <citation type="submission" date="2011-11" db="EMBL/GenBank/DDBJ databases">
        <authorList>
            <person name="Hannick L."/>
            <person name="Karamycheva S."/>
            <person name="Lorenzi H."/>
            <person name="Caler E."/>
        </authorList>
    </citation>
    <scope>NUCLEOTIDE SEQUENCE [LARGE SCALE GENOMIC DNA]</scope>
    <source>
        <strain evidence="4 5">P19</strain>
    </source>
</reference>
<dbReference type="OMA" id="RIFKMEF"/>
<keyword evidence="3" id="KW-0472">Membrane</keyword>
<dbReference type="AlphaFoldDB" id="K2HDA2"/>
<accession>K2HDA2</accession>
<organism evidence="4 5">
    <name type="scientific">Entamoeba nuttalli (strain P19)</name>
    <name type="common">Amoeba</name>
    <dbReference type="NCBI Taxonomy" id="1076696"/>
    <lineage>
        <taxon>Eukaryota</taxon>
        <taxon>Amoebozoa</taxon>
        <taxon>Evosea</taxon>
        <taxon>Archamoebae</taxon>
        <taxon>Mastigamoebida</taxon>
        <taxon>Entamoebidae</taxon>
        <taxon>Entamoeba</taxon>
    </lineage>
</organism>
<gene>
    <name evidence="4" type="ORF">ENU1_081140</name>
</gene>
<dbReference type="VEuPathDB" id="AmoebaDB:ENU1_081140"/>
<name>K2HDA2_ENTNP</name>
<feature type="region of interest" description="Disordered" evidence="2">
    <location>
        <begin position="338"/>
        <end position="360"/>
    </location>
</feature>
<dbReference type="EMBL" id="JH926514">
    <property type="protein sequence ID" value="EKE40724.1"/>
    <property type="molecule type" value="Genomic_DNA"/>
</dbReference>
<evidence type="ECO:0000256" key="2">
    <source>
        <dbReference type="SAM" id="MobiDB-lite"/>
    </source>
</evidence>
<evidence type="ECO:0000256" key="3">
    <source>
        <dbReference type="SAM" id="Phobius"/>
    </source>
</evidence>
<feature type="transmembrane region" description="Helical" evidence="3">
    <location>
        <begin position="80"/>
        <end position="100"/>
    </location>
</feature>
<dbReference type="OrthoDB" id="10311322at2759"/>
<feature type="transmembrane region" description="Helical" evidence="3">
    <location>
        <begin position="54"/>
        <end position="74"/>
    </location>
</feature>
<protein>
    <submittedName>
        <fullName evidence="4">Uncharacterized protein</fullName>
    </submittedName>
</protein>